<dbReference type="EMBL" id="MCGO01000121">
    <property type="protein sequence ID" value="ORY25968.1"/>
    <property type="molecule type" value="Genomic_DNA"/>
</dbReference>
<reference evidence="2 3" key="1">
    <citation type="submission" date="2016-07" db="EMBL/GenBank/DDBJ databases">
        <title>Pervasive Adenine N6-methylation of Active Genes in Fungi.</title>
        <authorList>
            <consortium name="DOE Joint Genome Institute"/>
            <person name="Mondo S.J."/>
            <person name="Dannebaum R.O."/>
            <person name="Kuo R.C."/>
            <person name="Labutti K."/>
            <person name="Haridas S."/>
            <person name="Kuo A."/>
            <person name="Salamov A."/>
            <person name="Ahrendt S.R."/>
            <person name="Lipzen A."/>
            <person name="Sullivan W."/>
            <person name="Andreopoulos W.B."/>
            <person name="Clum A."/>
            <person name="Lindquist E."/>
            <person name="Daum C."/>
            <person name="Ramamoorthy G.K."/>
            <person name="Gryganskyi A."/>
            <person name="Culley D."/>
            <person name="Magnuson J.K."/>
            <person name="James T.Y."/>
            <person name="O'Malley M.A."/>
            <person name="Stajich J.E."/>
            <person name="Spatafora J.W."/>
            <person name="Visel A."/>
            <person name="Grigoriev I.V."/>
        </authorList>
    </citation>
    <scope>NUCLEOTIDE SEQUENCE [LARGE SCALE GENOMIC DNA]</scope>
    <source>
        <strain evidence="2 3">JEL800</strain>
    </source>
</reference>
<name>A0A1Y2ATR0_9FUNG</name>
<evidence type="ECO:0000313" key="3">
    <source>
        <dbReference type="Proteomes" id="UP000193642"/>
    </source>
</evidence>
<feature type="compositionally biased region" description="Acidic residues" evidence="1">
    <location>
        <begin position="8"/>
        <end position="18"/>
    </location>
</feature>
<sequence>MFAPPSLDDMDDYPDDGEGLNSDQQAFRDCWATHSLGPMPESQTIDGSDDKEDEIEDENEDLDNDDDETIGFDPKLLSEYCCVACPAPHNQF</sequence>
<evidence type="ECO:0000313" key="2">
    <source>
        <dbReference type="EMBL" id="ORY25968.1"/>
    </source>
</evidence>
<protein>
    <submittedName>
        <fullName evidence="2">Uncharacterized protein</fullName>
    </submittedName>
</protein>
<accession>A0A1Y2ATR0</accession>
<evidence type="ECO:0000256" key="1">
    <source>
        <dbReference type="SAM" id="MobiDB-lite"/>
    </source>
</evidence>
<comment type="caution">
    <text evidence="2">The sequence shown here is derived from an EMBL/GenBank/DDBJ whole genome shotgun (WGS) entry which is preliminary data.</text>
</comment>
<feature type="region of interest" description="Disordered" evidence="1">
    <location>
        <begin position="1"/>
        <end position="70"/>
    </location>
</feature>
<proteinExistence type="predicted"/>
<feature type="compositionally biased region" description="Acidic residues" evidence="1">
    <location>
        <begin position="47"/>
        <end position="70"/>
    </location>
</feature>
<dbReference type="AlphaFoldDB" id="A0A1Y2ATR0"/>
<dbReference type="Proteomes" id="UP000193642">
    <property type="component" value="Unassembled WGS sequence"/>
</dbReference>
<keyword evidence="3" id="KW-1185">Reference proteome</keyword>
<gene>
    <name evidence="2" type="ORF">BCR33DRAFT_794937</name>
</gene>
<organism evidence="2 3">
    <name type="scientific">Rhizoclosmatium globosum</name>
    <dbReference type="NCBI Taxonomy" id="329046"/>
    <lineage>
        <taxon>Eukaryota</taxon>
        <taxon>Fungi</taxon>
        <taxon>Fungi incertae sedis</taxon>
        <taxon>Chytridiomycota</taxon>
        <taxon>Chytridiomycota incertae sedis</taxon>
        <taxon>Chytridiomycetes</taxon>
        <taxon>Chytridiales</taxon>
        <taxon>Chytriomycetaceae</taxon>
        <taxon>Rhizoclosmatium</taxon>
    </lineage>
</organism>